<keyword evidence="3" id="KW-1185">Reference proteome</keyword>
<accession>A0ABW2WNV9</accession>
<dbReference type="Proteomes" id="UP001596915">
    <property type="component" value="Unassembled WGS sequence"/>
</dbReference>
<reference evidence="1" key="1">
    <citation type="journal article" date="2014" name="Int. J. Syst. Evol. Microbiol.">
        <title>Complete genome of a new Firmicutes species belonging to the dominant human colonic microbiota ('Ruminococcus bicirculans') reveals two chromosomes and a selective capacity to utilize plant glucans.</title>
        <authorList>
            <consortium name="NISC Comparative Sequencing Program"/>
            <person name="Wegmann U."/>
            <person name="Louis P."/>
            <person name="Goesmann A."/>
            <person name="Henrissat B."/>
            <person name="Duncan S.H."/>
            <person name="Flint H.J."/>
        </authorList>
    </citation>
    <scope>NUCLEOTIDE SEQUENCE</scope>
    <source>
        <strain evidence="1">JCM 12607</strain>
    </source>
</reference>
<reference evidence="3" key="2">
    <citation type="journal article" date="2019" name="Int. J. Syst. Evol. Microbiol.">
        <title>The Global Catalogue of Microorganisms (GCM) 10K type strain sequencing project: providing services to taxonomists for standard genome sequencing and annotation.</title>
        <authorList>
            <consortium name="The Broad Institute Genomics Platform"/>
            <consortium name="The Broad Institute Genome Sequencing Center for Infectious Disease"/>
            <person name="Wu L."/>
            <person name="Ma J."/>
        </authorList>
    </citation>
    <scope>NUCLEOTIDE SEQUENCE [LARGE SCALE GENOMIC DNA]</scope>
    <source>
        <strain evidence="3">JCM 12607</strain>
    </source>
</reference>
<sequence>MTNHAQPPADPYQDVPTTVVFDEFSETATTLTGLHNSRSKGAATAEEREEWWDKVMALRNARRAVPAHDRDQLIAHIARWTRVIEELESSERG</sequence>
<dbReference type="EMBL" id="JBHTGL010000008">
    <property type="protein sequence ID" value="MFD0629308.1"/>
    <property type="molecule type" value="Genomic_DNA"/>
</dbReference>
<evidence type="ECO:0000313" key="3">
    <source>
        <dbReference type="Proteomes" id="UP001596915"/>
    </source>
</evidence>
<gene>
    <name evidence="1" type="ORF">ACFQ2K_00775</name>
    <name evidence="2" type="ORF">ACFQ2K_48605</name>
</gene>
<evidence type="ECO:0000313" key="1">
    <source>
        <dbReference type="EMBL" id="MFD0621559.1"/>
    </source>
</evidence>
<proteinExistence type="predicted"/>
<reference evidence="1" key="3">
    <citation type="submission" date="2024-09" db="EMBL/GenBank/DDBJ databases">
        <authorList>
            <person name="Sun Q."/>
            <person name="Mori K."/>
        </authorList>
    </citation>
    <scope>NUCLEOTIDE SEQUENCE</scope>
    <source>
        <strain evidence="1">JCM 12607</strain>
    </source>
</reference>
<dbReference type="EMBL" id="JBHTGL010000001">
    <property type="protein sequence ID" value="MFD0621559.1"/>
    <property type="molecule type" value="Genomic_DNA"/>
</dbReference>
<comment type="caution">
    <text evidence="1">The sequence shown here is derived from an EMBL/GenBank/DDBJ whole genome shotgun (WGS) entry which is preliminary data.</text>
</comment>
<evidence type="ECO:0000313" key="2">
    <source>
        <dbReference type="EMBL" id="MFD0629308.1"/>
    </source>
</evidence>
<protein>
    <submittedName>
        <fullName evidence="1">Uncharacterized protein</fullName>
    </submittedName>
</protein>
<name>A0ABW2WNV9_9ACTN</name>
<organism evidence="1 3">
    <name type="scientific">Streptomyces sanglieri</name>
    <dbReference type="NCBI Taxonomy" id="193460"/>
    <lineage>
        <taxon>Bacteria</taxon>
        <taxon>Bacillati</taxon>
        <taxon>Actinomycetota</taxon>
        <taxon>Actinomycetes</taxon>
        <taxon>Kitasatosporales</taxon>
        <taxon>Streptomycetaceae</taxon>
        <taxon>Streptomyces</taxon>
    </lineage>
</organism>